<feature type="transmembrane region" description="Helical" evidence="8">
    <location>
        <begin position="270"/>
        <end position="298"/>
    </location>
</feature>
<evidence type="ECO:0000256" key="6">
    <source>
        <dbReference type="ARBA" id="ARBA00022989"/>
    </source>
</evidence>
<dbReference type="Pfam" id="PF01032">
    <property type="entry name" value="FecCD"/>
    <property type="match status" value="1"/>
</dbReference>
<comment type="similarity">
    <text evidence="2">Belongs to the binding-protein-dependent transport system permease family. FecCD subfamily.</text>
</comment>
<evidence type="ECO:0000256" key="1">
    <source>
        <dbReference type="ARBA" id="ARBA00004651"/>
    </source>
</evidence>
<proteinExistence type="inferred from homology"/>
<dbReference type="Gene3D" id="1.10.3470.10">
    <property type="entry name" value="ABC transporter involved in vitamin B12 uptake, BtuC"/>
    <property type="match status" value="1"/>
</dbReference>
<keyword evidence="4" id="KW-1003">Cell membrane</keyword>
<evidence type="ECO:0000256" key="4">
    <source>
        <dbReference type="ARBA" id="ARBA00022475"/>
    </source>
</evidence>
<reference evidence="9 10" key="1">
    <citation type="journal article" date="2015" name="Stand. Genomic Sci.">
        <title>Genomic Encyclopedia of Bacterial and Archaeal Type Strains, Phase III: the genomes of soil and plant-associated and newly described type strains.</title>
        <authorList>
            <person name="Whitman W.B."/>
            <person name="Woyke T."/>
            <person name="Klenk H.P."/>
            <person name="Zhou Y."/>
            <person name="Lilburn T.G."/>
            <person name="Beck B.J."/>
            <person name="De Vos P."/>
            <person name="Vandamme P."/>
            <person name="Eisen J.A."/>
            <person name="Garrity G."/>
            <person name="Hugenholtz P."/>
            <person name="Kyrpides N.C."/>
        </authorList>
    </citation>
    <scope>NUCLEOTIDE SEQUENCE [LARGE SCALE GENOMIC DNA]</scope>
    <source>
        <strain evidence="9 10">CECT 7306</strain>
    </source>
</reference>
<keyword evidence="7 8" id="KW-0472">Membrane</keyword>
<feature type="transmembrane region" description="Helical" evidence="8">
    <location>
        <begin position="226"/>
        <end position="244"/>
    </location>
</feature>
<dbReference type="PANTHER" id="PTHR30472">
    <property type="entry name" value="FERRIC ENTEROBACTIN TRANSPORT SYSTEM PERMEASE PROTEIN"/>
    <property type="match status" value="1"/>
</dbReference>
<dbReference type="EMBL" id="RJKN01000001">
    <property type="protein sequence ID" value="ROP45816.1"/>
    <property type="molecule type" value="Genomic_DNA"/>
</dbReference>
<keyword evidence="5 8" id="KW-0812">Transmembrane</keyword>
<keyword evidence="6 8" id="KW-1133">Transmembrane helix</keyword>
<organism evidence="9 10">
    <name type="scientific">Pseudokineococcus lusitanus</name>
    <dbReference type="NCBI Taxonomy" id="763993"/>
    <lineage>
        <taxon>Bacteria</taxon>
        <taxon>Bacillati</taxon>
        <taxon>Actinomycetota</taxon>
        <taxon>Actinomycetes</taxon>
        <taxon>Kineosporiales</taxon>
        <taxon>Kineosporiaceae</taxon>
        <taxon>Pseudokineococcus</taxon>
    </lineage>
</organism>
<feature type="transmembrane region" description="Helical" evidence="8">
    <location>
        <begin position="310"/>
        <end position="330"/>
    </location>
</feature>
<dbReference type="CDD" id="cd06550">
    <property type="entry name" value="TM_ABC_iron-siderophores_like"/>
    <property type="match status" value="1"/>
</dbReference>
<accession>A0A3N1HTT4</accession>
<dbReference type="RefSeq" id="WP_123378513.1">
    <property type="nucleotide sequence ID" value="NZ_RJKN01000001.1"/>
</dbReference>
<comment type="caution">
    <text evidence="9">The sequence shown here is derived from an EMBL/GenBank/DDBJ whole genome shotgun (WGS) entry which is preliminary data.</text>
</comment>
<feature type="transmembrane region" description="Helical" evidence="8">
    <location>
        <begin position="151"/>
        <end position="172"/>
    </location>
</feature>
<keyword evidence="10" id="KW-1185">Reference proteome</keyword>
<dbReference type="InterPro" id="IPR037294">
    <property type="entry name" value="ABC_BtuC-like"/>
</dbReference>
<keyword evidence="3" id="KW-0813">Transport</keyword>
<dbReference type="InterPro" id="IPR000522">
    <property type="entry name" value="ABC_transptr_permease_BtuC"/>
</dbReference>
<feature type="transmembrane region" description="Helical" evidence="8">
    <location>
        <begin position="181"/>
        <end position="200"/>
    </location>
</feature>
<feature type="transmembrane region" description="Helical" evidence="8">
    <location>
        <begin position="127"/>
        <end position="145"/>
    </location>
</feature>
<feature type="transmembrane region" description="Helical" evidence="8">
    <location>
        <begin position="339"/>
        <end position="357"/>
    </location>
</feature>
<evidence type="ECO:0000256" key="3">
    <source>
        <dbReference type="ARBA" id="ARBA00022448"/>
    </source>
</evidence>
<name>A0A3N1HTT4_9ACTN</name>
<sequence length="367" mass="36628">MSADVAQRPGPAVPPGPAEVADAERVALDLLRGASRRRRRRSAGVTGALLLLSLVVAGVSLSVGDFPLPLRQVALGLVGQGDEITELVLGEFRGPRLALGALVGVGLALSGGLFQSVLRNPLASPDVIGVTQGAAVGAVAVLLVLRLDAAWVPLGALVGALVAAGATLALAWRGGLDGRRFVLCGIGLAFAASSVLGYLLSRSDVQDAQTALTWISGSVASASWEGNARLAVALVVLVPLALALSRRLDVLALGEQAATALGVRAGATRLVAVLLAVGLAATATAAAGPVAFVALASAPVARRLVGDGRAALLPTAAVGVTLVTACDVLAQHALDGRQVPVGLVTGVVGGVYLLWLLTTVRPRPGGA</sequence>
<gene>
    <name evidence="9" type="ORF">EDC03_0425</name>
</gene>
<feature type="transmembrane region" description="Helical" evidence="8">
    <location>
        <begin position="42"/>
        <end position="63"/>
    </location>
</feature>
<dbReference type="PANTHER" id="PTHR30472:SF24">
    <property type="entry name" value="FERRIC ENTEROBACTIN TRANSPORT SYSTEM PERMEASE PROTEIN FEPG"/>
    <property type="match status" value="1"/>
</dbReference>
<evidence type="ECO:0000256" key="7">
    <source>
        <dbReference type="ARBA" id="ARBA00023136"/>
    </source>
</evidence>
<evidence type="ECO:0000256" key="2">
    <source>
        <dbReference type="ARBA" id="ARBA00007935"/>
    </source>
</evidence>
<evidence type="ECO:0000313" key="9">
    <source>
        <dbReference type="EMBL" id="ROP45816.1"/>
    </source>
</evidence>
<dbReference type="AlphaFoldDB" id="A0A3N1HTT4"/>
<dbReference type="SUPFAM" id="SSF81345">
    <property type="entry name" value="ABC transporter involved in vitamin B12 uptake, BtuC"/>
    <property type="match status" value="1"/>
</dbReference>
<dbReference type="GO" id="GO:0022857">
    <property type="term" value="F:transmembrane transporter activity"/>
    <property type="evidence" value="ECO:0007669"/>
    <property type="project" value="InterPro"/>
</dbReference>
<evidence type="ECO:0000313" key="10">
    <source>
        <dbReference type="Proteomes" id="UP000276232"/>
    </source>
</evidence>
<comment type="subcellular location">
    <subcellularLocation>
        <location evidence="1">Cell membrane</location>
        <topology evidence="1">Multi-pass membrane protein</topology>
    </subcellularLocation>
</comment>
<dbReference type="Proteomes" id="UP000276232">
    <property type="component" value="Unassembled WGS sequence"/>
</dbReference>
<protein>
    <submittedName>
        <fullName evidence="9">Iron complex transport system permease protein</fullName>
    </submittedName>
</protein>
<dbReference type="OrthoDB" id="4455417at2"/>
<dbReference type="InParanoid" id="A0A3N1HTT4"/>
<feature type="transmembrane region" description="Helical" evidence="8">
    <location>
        <begin position="97"/>
        <end position="115"/>
    </location>
</feature>
<evidence type="ECO:0000256" key="8">
    <source>
        <dbReference type="SAM" id="Phobius"/>
    </source>
</evidence>
<dbReference type="GO" id="GO:0005886">
    <property type="term" value="C:plasma membrane"/>
    <property type="evidence" value="ECO:0007669"/>
    <property type="project" value="UniProtKB-SubCell"/>
</dbReference>
<evidence type="ECO:0000256" key="5">
    <source>
        <dbReference type="ARBA" id="ARBA00022692"/>
    </source>
</evidence>
<dbReference type="GO" id="GO:0033214">
    <property type="term" value="P:siderophore-iron import into cell"/>
    <property type="evidence" value="ECO:0007669"/>
    <property type="project" value="TreeGrafter"/>
</dbReference>